<dbReference type="GO" id="GO:0042562">
    <property type="term" value="F:hormone binding"/>
    <property type="evidence" value="ECO:0007669"/>
    <property type="project" value="TreeGrafter"/>
</dbReference>
<dbReference type="InterPro" id="IPR000742">
    <property type="entry name" value="EGF"/>
</dbReference>
<evidence type="ECO:0000313" key="17">
    <source>
        <dbReference type="EMBL" id="MBN3314434.1"/>
    </source>
</evidence>
<proteinExistence type="predicted"/>
<keyword evidence="18" id="KW-1185">Reference proteome</keyword>
<feature type="disulfide bond" evidence="13">
    <location>
        <begin position="582"/>
        <end position="594"/>
    </location>
</feature>
<feature type="disulfide bond" evidence="13">
    <location>
        <begin position="589"/>
        <end position="607"/>
    </location>
</feature>
<protein>
    <submittedName>
        <fullName evidence="17">LRP1B protein</fullName>
    </submittedName>
</protein>
<dbReference type="PROSITE" id="PS50068">
    <property type="entry name" value="LDLRA_2"/>
    <property type="match status" value="4"/>
</dbReference>
<feature type="disulfide bond" evidence="13">
    <location>
        <begin position="454"/>
        <end position="469"/>
    </location>
</feature>
<dbReference type="Pfam" id="PF00057">
    <property type="entry name" value="Ldl_recept_a"/>
    <property type="match status" value="4"/>
</dbReference>
<dbReference type="FunFam" id="2.120.10.30:FF:000241">
    <property type="entry name" value="Low-density lipoprotein receptor-related protein 6"/>
    <property type="match status" value="1"/>
</dbReference>
<dbReference type="InterPro" id="IPR023415">
    <property type="entry name" value="LDLR_class-A_CS"/>
</dbReference>
<dbReference type="EMBL" id="JAAWVO010015447">
    <property type="protein sequence ID" value="MBN3314434.1"/>
    <property type="molecule type" value="Genomic_DNA"/>
</dbReference>
<gene>
    <name evidence="17" type="primary">Lrp1b_0</name>
    <name evidence="17" type="ORF">GTO95_0000587</name>
</gene>
<dbReference type="CDD" id="cd00112">
    <property type="entry name" value="LDLa"/>
    <property type="match status" value="4"/>
</dbReference>
<dbReference type="PRINTS" id="PR00261">
    <property type="entry name" value="LDLRECEPTOR"/>
</dbReference>
<dbReference type="SUPFAM" id="SSF57424">
    <property type="entry name" value="LDL receptor-like module"/>
    <property type="match status" value="4"/>
</dbReference>
<dbReference type="FunFam" id="4.10.400.10:FF:000110">
    <property type="entry name" value="Low-density lipoprotein receptor-related protein 1B"/>
    <property type="match status" value="1"/>
</dbReference>
<dbReference type="Gene3D" id="2.10.25.10">
    <property type="entry name" value="Laminin"/>
    <property type="match status" value="1"/>
</dbReference>
<feature type="region of interest" description="Disordered" evidence="15">
    <location>
        <begin position="555"/>
        <end position="577"/>
    </location>
</feature>
<dbReference type="InterPro" id="IPR000033">
    <property type="entry name" value="LDLR_classB_rpt"/>
</dbReference>
<dbReference type="SUPFAM" id="SSF63825">
    <property type="entry name" value="YWTD domain"/>
    <property type="match status" value="1"/>
</dbReference>
<evidence type="ECO:0000256" key="6">
    <source>
        <dbReference type="ARBA" id="ARBA00022737"/>
    </source>
</evidence>
<dbReference type="SMART" id="SM00192">
    <property type="entry name" value="LDLa"/>
    <property type="match status" value="4"/>
</dbReference>
<evidence type="ECO:0000256" key="3">
    <source>
        <dbReference type="ARBA" id="ARBA00022583"/>
    </source>
</evidence>
<keyword evidence="7" id="KW-1133">Transmembrane helix</keyword>
<dbReference type="AlphaFoldDB" id="A0A8J7T8P7"/>
<dbReference type="PROSITE" id="PS00022">
    <property type="entry name" value="EGF_1"/>
    <property type="match status" value="2"/>
</dbReference>
<evidence type="ECO:0000256" key="5">
    <source>
        <dbReference type="ARBA" id="ARBA00022729"/>
    </source>
</evidence>
<evidence type="ECO:0000256" key="14">
    <source>
        <dbReference type="PROSITE-ProRule" id="PRU00461"/>
    </source>
</evidence>
<dbReference type="SMART" id="SM00135">
    <property type="entry name" value="LY"/>
    <property type="match status" value="5"/>
</dbReference>
<evidence type="ECO:0000256" key="15">
    <source>
        <dbReference type="SAM" id="MobiDB-lite"/>
    </source>
</evidence>
<reference evidence="17" key="1">
    <citation type="journal article" date="2021" name="Cell">
        <title>Tracing the genetic footprints of vertebrate landing in non-teleost ray-finned fishes.</title>
        <authorList>
            <person name="Bi X."/>
            <person name="Wang K."/>
            <person name="Yang L."/>
            <person name="Pan H."/>
            <person name="Jiang H."/>
            <person name="Wei Q."/>
            <person name="Fang M."/>
            <person name="Yu H."/>
            <person name="Zhu C."/>
            <person name="Cai Y."/>
            <person name="He Y."/>
            <person name="Gan X."/>
            <person name="Zeng H."/>
            <person name="Yu D."/>
            <person name="Zhu Y."/>
            <person name="Jiang H."/>
            <person name="Qiu Q."/>
            <person name="Yang H."/>
            <person name="Zhang Y.E."/>
            <person name="Wang W."/>
            <person name="Zhu M."/>
            <person name="He S."/>
            <person name="Zhang G."/>
        </authorList>
    </citation>
    <scope>NUCLEOTIDE SEQUENCE</scope>
    <source>
        <strain evidence="17">Allg_001</strain>
    </source>
</reference>
<evidence type="ECO:0000256" key="7">
    <source>
        <dbReference type="ARBA" id="ARBA00022989"/>
    </source>
</evidence>
<feature type="repeat" description="LDL-receptor class B" evidence="14">
    <location>
        <begin position="136"/>
        <end position="179"/>
    </location>
</feature>
<dbReference type="InterPro" id="IPR036055">
    <property type="entry name" value="LDL_receptor-like_sf"/>
</dbReference>
<feature type="non-terminal residue" evidence="17">
    <location>
        <position position="825"/>
    </location>
</feature>
<dbReference type="Proteomes" id="UP000736164">
    <property type="component" value="Unassembled WGS sequence"/>
</dbReference>
<comment type="subcellular location">
    <subcellularLocation>
        <location evidence="1">Membrane</location>
        <topology evidence="1">Single-pass type I membrane protein</topology>
    </subcellularLocation>
</comment>
<evidence type="ECO:0000256" key="12">
    <source>
        <dbReference type="PROSITE-ProRule" id="PRU00076"/>
    </source>
</evidence>
<dbReference type="InterPro" id="IPR032485">
    <property type="entry name" value="LRP1-like_beta_prop"/>
</dbReference>
<keyword evidence="11" id="KW-0325">Glycoprotein</keyword>
<sequence>MGSGQPTPEGTLIHRDKNKEQRIRNKTRLENWQAGLNNVIAIDFDYRKEFIYWIDSSRPNGRRINRMRLNGSDLKVVHRSAVPSALAVDWIGKNLYWSDTEKKTLEVSKVNGLYPTILVSSGLKNPKDLALDTQSGYVFWIDCCEYPHIGRIGMDGTNQNVIIDTEVSRPAALMIDYVNQRLYWADDNHVLFANLDGSKRYKVPNQDIQGVMGLTLFEDYVYWTDGKSKSLHRAHKTSGAESISLLSSWQAITDIQVYHPFRQPDGNRLSILLVQISELNNSFVVGLMNAFPSGGSAIQWMTVAMGQMSQRTALNLYVSLGASSVELGSVPFLLLYVTERMTVGIILMKPIVVPTDKCEAIWAECPIEKYSMHFYELMRKRADLMNSVVRITTASQTTGGVTVRTTVETVQMKITAEDCKLGEDEENCDQVVPSCSSSEYVCASGGCVSASLKCNGENDCTDASDEADCVRECREDEFLCQNRAHCIPSRWRCDDVYDCVDRSDEENCDHAKLPCPPSRPLRCGNGRTCLRREQVCDGADDCGDGSDERRCGESGVAHGEYSPGVGSVKPEGENTMEKHRPCGKSEFTCSNKRCIPAELQCDLFDDCGDGGSDELDCKTGILQPHRIDIFEDYIYGAGLKNNVFKVHKYGHTPVEHLDLGVEKATSVLISHRYKQQDGKPTCRCALGFTGPRCERRVCDKYCVNGGTCVVSAGNQPVCRCPPEYTGDRCTYHICHHYCVNSHACTISSSGLVECVCPPRYEGSKCELDKCLRCQGGQCLIDHSTGDVACNCTTGRIASSCQLCDGYCYNGGTCQLDSETNMPFCQ</sequence>
<evidence type="ECO:0000256" key="11">
    <source>
        <dbReference type="ARBA" id="ARBA00023180"/>
    </source>
</evidence>
<comment type="caution">
    <text evidence="17">The sequence shown here is derived from an EMBL/GenBank/DDBJ whole genome shotgun (WGS) entry which is preliminary data.</text>
</comment>
<dbReference type="PANTHER" id="PTHR22722:SF14">
    <property type="entry name" value="MEGALIN, ISOFORM A"/>
    <property type="match status" value="1"/>
</dbReference>
<feature type="domain" description="EGF-like" evidence="16">
    <location>
        <begin position="731"/>
        <end position="766"/>
    </location>
</feature>
<dbReference type="FunFam" id="4.10.400.10:FF:000070">
    <property type="entry name" value="low-density lipoprotein receptor-related protein 1B"/>
    <property type="match status" value="1"/>
</dbReference>
<feature type="repeat" description="LDL-receptor class B" evidence="14">
    <location>
        <begin position="93"/>
        <end position="135"/>
    </location>
</feature>
<dbReference type="PROSITE" id="PS51120">
    <property type="entry name" value="LDLRB"/>
    <property type="match status" value="2"/>
</dbReference>
<comment type="caution">
    <text evidence="12">Lacks conserved residue(s) required for the propagation of feature annotation.</text>
</comment>
<feature type="non-terminal residue" evidence="17">
    <location>
        <position position="1"/>
    </location>
</feature>
<feature type="disulfide bond" evidence="13">
    <location>
        <begin position="442"/>
        <end position="460"/>
    </location>
</feature>
<evidence type="ECO:0000256" key="8">
    <source>
        <dbReference type="ARBA" id="ARBA00023136"/>
    </source>
</evidence>
<dbReference type="GO" id="GO:0006898">
    <property type="term" value="P:receptor-mediated endocytosis"/>
    <property type="evidence" value="ECO:0007669"/>
    <property type="project" value="TreeGrafter"/>
</dbReference>
<feature type="domain" description="EGF-like" evidence="16">
    <location>
        <begin position="694"/>
        <end position="730"/>
    </location>
</feature>
<evidence type="ECO:0000256" key="1">
    <source>
        <dbReference type="ARBA" id="ARBA00004479"/>
    </source>
</evidence>
<name>A0A8J7T8P7_ATRSP</name>
<evidence type="ECO:0000256" key="2">
    <source>
        <dbReference type="ARBA" id="ARBA00022536"/>
    </source>
</evidence>
<feature type="disulfide bond" evidence="13">
    <location>
        <begin position="493"/>
        <end position="508"/>
    </location>
</feature>
<keyword evidence="5" id="KW-0732">Signal</keyword>
<keyword evidence="2 12" id="KW-0245">EGF-like domain</keyword>
<feature type="disulfide bond" evidence="13">
    <location>
        <begin position="435"/>
        <end position="447"/>
    </location>
</feature>
<evidence type="ECO:0000313" key="18">
    <source>
        <dbReference type="Proteomes" id="UP000736164"/>
    </source>
</evidence>
<dbReference type="Pfam" id="PF16472">
    <property type="entry name" value="DUF5050"/>
    <property type="match status" value="1"/>
</dbReference>
<dbReference type="InterPro" id="IPR002172">
    <property type="entry name" value="LDrepeatLR_classA_rpt"/>
</dbReference>
<keyword evidence="3" id="KW-0254">Endocytosis</keyword>
<evidence type="ECO:0000256" key="10">
    <source>
        <dbReference type="ARBA" id="ARBA00023170"/>
    </source>
</evidence>
<evidence type="ECO:0000256" key="9">
    <source>
        <dbReference type="ARBA" id="ARBA00023157"/>
    </source>
</evidence>
<keyword evidence="10" id="KW-0675">Receptor</keyword>
<keyword evidence="9 12" id="KW-1015">Disulfide bond</keyword>
<evidence type="ECO:0000256" key="4">
    <source>
        <dbReference type="ARBA" id="ARBA00022692"/>
    </source>
</evidence>
<dbReference type="SMART" id="SM00181">
    <property type="entry name" value="EGF"/>
    <property type="match status" value="5"/>
</dbReference>
<organism evidence="17 18">
    <name type="scientific">Atractosteus spatula</name>
    <name type="common">Alligator gar</name>
    <name type="synonym">Lepisosteus spatula</name>
    <dbReference type="NCBI Taxonomy" id="7917"/>
    <lineage>
        <taxon>Eukaryota</taxon>
        <taxon>Metazoa</taxon>
        <taxon>Chordata</taxon>
        <taxon>Craniata</taxon>
        <taxon>Vertebrata</taxon>
        <taxon>Euteleostomi</taxon>
        <taxon>Actinopterygii</taxon>
        <taxon>Neopterygii</taxon>
        <taxon>Holostei</taxon>
        <taxon>Semionotiformes</taxon>
        <taxon>Lepisosteidae</taxon>
        <taxon>Atractosteus</taxon>
    </lineage>
</organism>
<feature type="disulfide bond" evidence="12">
    <location>
        <begin position="734"/>
        <end position="744"/>
    </location>
</feature>
<dbReference type="PANTHER" id="PTHR22722">
    <property type="entry name" value="LOW-DENSITY LIPOPROTEIN RECEPTOR-RELATED PROTEIN 2-RELATED"/>
    <property type="match status" value="1"/>
</dbReference>
<evidence type="ECO:0000259" key="16">
    <source>
        <dbReference type="PROSITE" id="PS50026"/>
    </source>
</evidence>
<accession>A0A8J7T8P7</accession>
<evidence type="ECO:0000256" key="13">
    <source>
        <dbReference type="PROSITE-ProRule" id="PRU00124"/>
    </source>
</evidence>
<dbReference type="PROSITE" id="PS50026">
    <property type="entry name" value="EGF_3"/>
    <property type="match status" value="2"/>
</dbReference>
<dbReference type="InterPro" id="IPR011042">
    <property type="entry name" value="6-blade_b-propeller_TolB-like"/>
</dbReference>
<dbReference type="Gene3D" id="4.10.400.10">
    <property type="entry name" value="Low-density Lipoprotein Receptor"/>
    <property type="match status" value="4"/>
</dbReference>
<feature type="disulfide bond" evidence="12">
    <location>
        <begin position="756"/>
        <end position="765"/>
    </location>
</feature>
<dbReference type="Gene3D" id="2.120.10.30">
    <property type="entry name" value="TolB, C-terminal domain"/>
    <property type="match status" value="1"/>
</dbReference>
<dbReference type="GO" id="GO:0043235">
    <property type="term" value="C:receptor complex"/>
    <property type="evidence" value="ECO:0007669"/>
    <property type="project" value="TreeGrafter"/>
</dbReference>
<dbReference type="GO" id="GO:0016324">
    <property type="term" value="C:apical plasma membrane"/>
    <property type="evidence" value="ECO:0007669"/>
    <property type="project" value="TreeGrafter"/>
</dbReference>
<dbReference type="FunFam" id="2.10.25.10:FF:000088">
    <property type="entry name" value="Prolow-density lipoprotein receptor-related protein 1"/>
    <property type="match status" value="1"/>
</dbReference>
<feature type="disulfide bond" evidence="12">
    <location>
        <begin position="720"/>
        <end position="729"/>
    </location>
</feature>
<dbReference type="PROSITE" id="PS01209">
    <property type="entry name" value="LDLRA_1"/>
    <property type="match status" value="3"/>
</dbReference>
<dbReference type="InterPro" id="IPR051221">
    <property type="entry name" value="LDLR-related"/>
</dbReference>
<dbReference type="SUPFAM" id="SSF57196">
    <property type="entry name" value="EGF/Laminin"/>
    <property type="match status" value="1"/>
</dbReference>
<keyword evidence="6" id="KW-0677">Repeat</keyword>
<feature type="disulfide bond" evidence="13">
    <location>
        <begin position="536"/>
        <end position="551"/>
    </location>
</feature>
<feature type="disulfide bond" evidence="12">
    <location>
        <begin position="698"/>
        <end position="708"/>
    </location>
</feature>
<keyword evidence="4" id="KW-0812">Transmembrane</keyword>
<keyword evidence="8" id="KW-0472">Membrane</keyword>